<sequence length="72" mass="8442">MKTLKIKNQGSHYLDKWKILNNLYEEKETVEKRKETWEELEGAGGKEELIMMVEKSPPKSKSVPFSNMLKSK</sequence>
<accession>A0A7I8JUB5</accession>
<dbReference type="Proteomes" id="UP001189122">
    <property type="component" value="Unassembled WGS sequence"/>
</dbReference>
<reference evidence="1 2" key="1">
    <citation type="submission" date="2019-12" db="EMBL/GenBank/DDBJ databases">
        <authorList>
            <person name="Scholz U."/>
            <person name="Mascher M."/>
            <person name="Fiebig A."/>
        </authorList>
    </citation>
    <scope>NUCLEOTIDE SEQUENCE</scope>
</reference>
<protein>
    <submittedName>
        <fullName evidence="1">Uncharacterized protein</fullName>
    </submittedName>
</protein>
<evidence type="ECO:0000313" key="2">
    <source>
        <dbReference type="Proteomes" id="UP001189122"/>
    </source>
</evidence>
<gene>
    <name evidence="1" type="ORF">SI7747_18020213</name>
</gene>
<dbReference type="AlphaFoldDB" id="A0A7I8JUB5"/>
<dbReference type="EMBL" id="CACRZD030000018">
    <property type="protein sequence ID" value="CAA6673797.1"/>
    <property type="molecule type" value="Genomic_DNA"/>
</dbReference>
<dbReference type="EMBL" id="LR743605">
    <property type="protein sequence ID" value="CAA2634824.1"/>
    <property type="molecule type" value="Genomic_DNA"/>
</dbReference>
<name>A0A7I8JUB5_SPIIN</name>
<evidence type="ECO:0000313" key="1">
    <source>
        <dbReference type="EMBL" id="CAA2634824.1"/>
    </source>
</evidence>
<keyword evidence="2" id="KW-1185">Reference proteome</keyword>
<organism evidence="1">
    <name type="scientific">Spirodela intermedia</name>
    <name type="common">Intermediate duckweed</name>
    <dbReference type="NCBI Taxonomy" id="51605"/>
    <lineage>
        <taxon>Eukaryota</taxon>
        <taxon>Viridiplantae</taxon>
        <taxon>Streptophyta</taxon>
        <taxon>Embryophyta</taxon>
        <taxon>Tracheophyta</taxon>
        <taxon>Spermatophyta</taxon>
        <taxon>Magnoliopsida</taxon>
        <taxon>Liliopsida</taxon>
        <taxon>Araceae</taxon>
        <taxon>Lemnoideae</taxon>
        <taxon>Spirodela</taxon>
    </lineage>
</organism>
<proteinExistence type="predicted"/>